<dbReference type="EMBL" id="FNFY01000014">
    <property type="protein sequence ID" value="SDK92729.1"/>
    <property type="molecule type" value="Genomic_DNA"/>
</dbReference>
<proteinExistence type="predicted"/>
<gene>
    <name evidence="1" type="ORF">SAMN05216216_11439</name>
</gene>
<sequence length="87" mass="10237">MLDINLKTINASEEEVIVKNHSFQDVGQAHELYDKLTEEYAEQSVPFFDNDEKIIKLELSKDGKDEMESECYLEYSEELLQSLYNRL</sequence>
<dbReference type="AlphaFoldDB" id="A0A1G9FWH1"/>
<reference evidence="2" key="1">
    <citation type="submission" date="2016-10" db="EMBL/GenBank/DDBJ databases">
        <authorList>
            <person name="Varghese N."/>
            <person name="Submissions S."/>
        </authorList>
    </citation>
    <scope>NUCLEOTIDE SEQUENCE [LARGE SCALE GENOMIC DNA]</scope>
    <source>
        <strain evidence="2">CGMCC 1.8895</strain>
    </source>
</reference>
<dbReference type="OrthoDB" id="2390038at2"/>
<keyword evidence="2" id="KW-1185">Reference proteome</keyword>
<name>A0A1G9FWH1_9BACL</name>
<dbReference type="Proteomes" id="UP000199008">
    <property type="component" value="Unassembled WGS sequence"/>
</dbReference>
<accession>A0A1G9FWH1</accession>
<evidence type="ECO:0000313" key="1">
    <source>
        <dbReference type="EMBL" id="SDK92729.1"/>
    </source>
</evidence>
<dbReference type="RefSeq" id="WP_092986588.1">
    <property type="nucleotide sequence ID" value="NZ_FNFY01000014.1"/>
</dbReference>
<organism evidence="1 2">
    <name type="scientific">Lacicoccus qingdaonensis</name>
    <dbReference type="NCBI Taxonomy" id="576118"/>
    <lineage>
        <taxon>Bacteria</taxon>
        <taxon>Bacillati</taxon>
        <taxon>Bacillota</taxon>
        <taxon>Bacilli</taxon>
        <taxon>Bacillales</taxon>
        <taxon>Salinicoccaceae</taxon>
        <taxon>Lacicoccus</taxon>
    </lineage>
</organism>
<protein>
    <submittedName>
        <fullName evidence="1">Uncharacterized protein</fullName>
    </submittedName>
</protein>
<evidence type="ECO:0000313" key="2">
    <source>
        <dbReference type="Proteomes" id="UP000199008"/>
    </source>
</evidence>